<name>A0ACC0UU22_9HYPO</name>
<protein>
    <submittedName>
        <fullName evidence="1">Uncharacterized protein</fullName>
    </submittedName>
</protein>
<comment type="caution">
    <text evidence="1">The sequence shown here is derived from an EMBL/GenBank/DDBJ whole genome shotgun (WGS) entry which is preliminary data.</text>
</comment>
<sequence>MKRLLLLGGMTPDVTALYYASINRHARDRLGGRRSAPLHLYSADLHAMVDLASAGDWDDFAASYVEGAGMHALAGRFDAVVVCAILAHKATRQIVHALSTLPNNNADGAAAPPPPLLHIADCVASHLRAQHPDIRALGLLGPKITMEDVDDPDFFAGRLAAAGYEVVVPEAAADRDEVNRGMMEEVVRGAAAVTQGTRAMFVEQARALARRGAGAIILGSTDLGFVVTQEDLGDDVVIIEPAAIHAAEAARWALEE</sequence>
<proteinExistence type="predicted"/>
<dbReference type="Proteomes" id="UP001163324">
    <property type="component" value="Chromosome 7"/>
</dbReference>
<reference evidence="1" key="1">
    <citation type="submission" date="2022-10" db="EMBL/GenBank/DDBJ databases">
        <title>Complete Genome of Trichothecium roseum strain YXFP-22015, a Plant Pathogen Isolated from Citrus.</title>
        <authorList>
            <person name="Wang Y."/>
            <person name="Zhu L."/>
        </authorList>
    </citation>
    <scope>NUCLEOTIDE SEQUENCE</scope>
    <source>
        <strain evidence="1">YXFP-22015</strain>
    </source>
</reference>
<organism evidence="1 2">
    <name type="scientific">Trichothecium roseum</name>
    <dbReference type="NCBI Taxonomy" id="47278"/>
    <lineage>
        <taxon>Eukaryota</taxon>
        <taxon>Fungi</taxon>
        <taxon>Dikarya</taxon>
        <taxon>Ascomycota</taxon>
        <taxon>Pezizomycotina</taxon>
        <taxon>Sordariomycetes</taxon>
        <taxon>Hypocreomycetidae</taxon>
        <taxon>Hypocreales</taxon>
        <taxon>Hypocreales incertae sedis</taxon>
        <taxon>Trichothecium</taxon>
    </lineage>
</organism>
<evidence type="ECO:0000313" key="1">
    <source>
        <dbReference type="EMBL" id="KAI9897595.1"/>
    </source>
</evidence>
<gene>
    <name evidence="1" type="ORF">N3K66_007451</name>
</gene>
<dbReference type="EMBL" id="CM047946">
    <property type="protein sequence ID" value="KAI9897595.1"/>
    <property type="molecule type" value="Genomic_DNA"/>
</dbReference>
<evidence type="ECO:0000313" key="2">
    <source>
        <dbReference type="Proteomes" id="UP001163324"/>
    </source>
</evidence>
<keyword evidence="2" id="KW-1185">Reference proteome</keyword>
<accession>A0ACC0UU22</accession>